<dbReference type="RefSeq" id="WP_144886470.1">
    <property type="nucleotide sequence ID" value="NZ_VLLE01000004.1"/>
</dbReference>
<name>A0A562SJD2_9BACT</name>
<dbReference type="Gene3D" id="2.60.40.10">
    <property type="entry name" value="Immunoglobulins"/>
    <property type="match status" value="1"/>
</dbReference>
<accession>A0A562SJD2</accession>
<dbReference type="InterPro" id="IPR013783">
    <property type="entry name" value="Ig-like_fold"/>
</dbReference>
<dbReference type="NCBIfam" id="TIGR04183">
    <property type="entry name" value="Por_Secre_tail"/>
    <property type="match status" value="1"/>
</dbReference>
<evidence type="ECO:0000259" key="1">
    <source>
        <dbReference type="Pfam" id="PF23759"/>
    </source>
</evidence>
<organism evidence="2 3">
    <name type="scientific">Lacibacter cauensis</name>
    <dbReference type="NCBI Taxonomy" id="510947"/>
    <lineage>
        <taxon>Bacteria</taxon>
        <taxon>Pseudomonadati</taxon>
        <taxon>Bacteroidota</taxon>
        <taxon>Chitinophagia</taxon>
        <taxon>Chitinophagales</taxon>
        <taxon>Chitinophagaceae</taxon>
        <taxon>Lacibacter</taxon>
    </lineage>
</organism>
<dbReference type="InterPro" id="IPR026444">
    <property type="entry name" value="Secre_tail"/>
</dbReference>
<dbReference type="AlphaFoldDB" id="A0A562SJD2"/>
<evidence type="ECO:0000313" key="2">
    <source>
        <dbReference type="EMBL" id="TWI81268.1"/>
    </source>
</evidence>
<gene>
    <name evidence="2" type="ORF">IQ13_2284</name>
</gene>
<reference evidence="2 3" key="1">
    <citation type="journal article" date="2015" name="Stand. Genomic Sci.">
        <title>Genomic Encyclopedia of Bacterial and Archaeal Type Strains, Phase III: the genomes of soil and plant-associated and newly described type strains.</title>
        <authorList>
            <person name="Whitman W.B."/>
            <person name="Woyke T."/>
            <person name="Klenk H.P."/>
            <person name="Zhou Y."/>
            <person name="Lilburn T.G."/>
            <person name="Beck B.J."/>
            <person name="De Vos P."/>
            <person name="Vandamme P."/>
            <person name="Eisen J.A."/>
            <person name="Garrity G."/>
            <person name="Hugenholtz P."/>
            <person name="Kyrpides N.C."/>
        </authorList>
    </citation>
    <scope>NUCLEOTIDE SEQUENCE [LARGE SCALE GENOMIC DNA]</scope>
    <source>
        <strain evidence="2 3">CGMCC 1.7271</strain>
    </source>
</reference>
<dbReference type="Pfam" id="PF23759">
    <property type="entry name" value="GBD_T9SS_assoc"/>
    <property type="match status" value="3"/>
</dbReference>
<feature type="domain" description="T9SS-like galactose binding" evidence="1">
    <location>
        <begin position="305"/>
        <end position="429"/>
    </location>
</feature>
<dbReference type="OrthoDB" id="2582440at2"/>
<comment type="caution">
    <text evidence="2">The sequence shown here is derived from an EMBL/GenBank/DDBJ whole genome shotgun (WGS) entry which is preliminary data.</text>
</comment>
<dbReference type="Proteomes" id="UP000316167">
    <property type="component" value="Unassembled WGS sequence"/>
</dbReference>
<feature type="domain" description="T9SS-like galactose binding" evidence="1">
    <location>
        <begin position="163"/>
        <end position="286"/>
    </location>
</feature>
<evidence type="ECO:0000313" key="3">
    <source>
        <dbReference type="Proteomes" id="UP000316167"/>
    </source>
</evidence>
<sequence>MKLLFNLYRSVFLFGLFFLLPFAKTFAQNECATAIALTSSTACNNTNINLSSATASSGIPLGCAAAGTYNDYWFTFTAQSTTHTITLSNLGTRITAPRIQLYSGSCGSLTSVACSSSPHTSLTQTGLTVGATYYVRISQYGAFGGAGNYKADICITHPVAPPANDDCSGSTLLTSSTACTNTSSTLYYATSSTGTIPTGCSVSGTVYEVWFRFVATATTQRVTLSSLGSSLTSASTYVQMFSSSTGLCGGTLTSLGCSAASSPLSVSSLTVGTTYYVRVFVSSNPIGISSAAYAFNICVQQSGGNDACANAIQLISSTTCTSVAGTLNGATSSGSLFGGSCGVAGAADVWYSFVAQSTNPTVSFTNGGIPTGNPGAKVAAVQVLSGTCAGLTSLYCSTGTGTITISTSALTIGTTYYVRVFSNQTTTPTSAWTFSLCVTDAASNYAIETAKSYVNISKQNGGGSITVGDVLEIRATISITGTDATTPVDSLSFHDTLKAGAGFAYQTGTLAMRTNEGKIHGSVRTEAAGDDAGFAVSAGAGTDTIIRLNFGTGASATSGGSVTLSQDLSPVPTYPKTAAHNYLVMATYRVVVNRAEGTKINFGGGSFRYRDRTTGAFNVISLPKDSLVVYASPDVCPNAVSATNVIGDEYNGTFGTATGTNQQNRTPSANTNYVFKTFTSGTPNDNYYGITNNTASVGTEINRQLPIPTANTSRVFGVWDISGDHTGATDEARGNPPCDASQPVSPTNPCGYMMVFNAAYKTDTAFQFNVANACPNTYYEVAAWFKNVCYKCGQDSMGRGQWSGTSYIPTAANDTSGVKPNIAIKVNNLDYYNTGDITYQSAGVARLSTTADSANRWVRRAFVYKTDSVTTNFTLTLRNNAPGGGGNDWAIDDISFKTCSPTLQMTPNASQTFCANNQVDMRVYVESYYNMYQYYEWERSTDGGNTWGAAPEVTGPQTFSYTNMGNGYRDTVAYPPIIASSATNGYRYRIRVATTQSGLSNSCAVFNSDDVIVINVANPLSCSVLPADLLKFNVQLQNETAFLSWSVKNENLNGYEIESSKDGIHFTTIGFVKAKALTGDETNYTFMDPTPVSGKMYYRLKMEGKVSGNNKYSNTLSVTLLRTNQLEISNLVNPFSSQVNFQLSAYRNEEVELMLMDALGKPVAHKKVTVNKGVNAISLNVPQYLAKGSYLLRIVSASGSINKIIQKQ</sequence>
<feature type="domain" description="T9SS-like galactose binding" evidence="1">
    <location>
        <begin position="29"/>
        <end position="143"/>
    </location>
</feature>
<protein>
    <submittedName>
        <fullName evidence="2">Putative secreted protein (Por secretion system target)</fullName>
    </submittedName>
</protein>
<dbReference type="EMBL" id="VLLE01000004">
    <property type="protein sequence ID" value="TWI81268.1"/>
    <property type="molecule type" value="Genomic_DNA"/>
</dbReference>
<dbReference type="InterPro" id="IPR056600">
    <property type="entry name" value="GBD_T9SS_assoc"/>
</dbReference>
<keyword evidence="3" id="KW-1185">Reference proteome</keyword>
<proteinExistence type="predicted"/>